<gene>
    <name evidence="1" type="ORF">Q8A67_023717</name>
</gene>
<name>A0AA88TAG0_9TELE</name>
<accession>A0AA88TAG0</accession>
<evidence type="ECO:0000313" key="1">
    <source>
        <dbReference type="EMBL" id="KAK2871190.1"/>
    </source>
</evidence>
<comment type="caution">
    <text evidence="1">The sequence shown here is derived from an EMBL/GenBank/DDBJ whole genome shotgun (WGS) entry which is preliminary data.</text>
</comment>
<organism evidence="1 2">
    <name type="scientific">Cirrhinus molitorella</name>
    <name type="common">mud carp</name>
    <dbReference type="NCBI Taxonomy" id="172907"/>
    <lineage>
        <taxon>Eukaryota</taxon>
        <taxon>Metazoa</taxon>
        <taxon>Chordata</taxon>
        <taxon>Craniata</taxon>
        <taxon>Vertebrata</taxon>
        <taxon>Euteleostomi</taxon>
        <taxon>Actinopterygii</taxon>
        <taxon>Neopterygii</taxon>
        <taxon>Teleostei</taxon>
        <taxon>Ostariophysi</taxon>
        <taxon>Cypriniformes</taxon>
        <taxon>Cyprinidae</taxon>
        <taxon>Labeoninae</taxon>
        <taxon>Labeonini</taxon>
        <taxon>Cirrhinus</taxon>
    </lineage>
</organism>
<protein>
    <submittedName>
        <fullName evidence="1">Uncharacterized protein</fullName>
    </submittedName>
</protein>
<sequence length="97" mass="9881">MTCWSGAETWTGSLTFVACEEAVVCWPLYGPGLVGDQALMLLHSPPAAPPPPAPPSGGPEGLCWGSAVSSQRGLTLAAHCGPGETFKTGRSSAVLED</sequence>
<reference evidence="1" key="1">
    <citation type="submission" date="2023-08" db="EMBL/GenBank/DDBJ databases">
        <title>Chromosome-level Genome Assembly of mud carp (Cirrhinus molitorella).</title>
        <authorList>
            <person name="Liu H."/>
        </authorList>
    </citation>
    <scope>NUCLEOTIDE SEQUENCE</scope>
    <source>
        <strain evidence="1">Prfri</strain>
        <tissue evidence="1">Muscle</tissue>
    </source>
</reference>
<proteinExistence type="predicted"/>
<keyword evidence="2" id="KW-1185">Reference proteome</keyword>
<evidence type="ECO:0000313" key="2">
    <source>
        <dbReference type="Proteomes" id="UP001187343"/>
    </source>
</evidence>
<dbReference type="EMBL" id="JAUYZG010000023">
    <property type="protein sequence ID" value="KAK2871190.1"/>
    <property type="molecule type" value="Genomic_DNA"/>
</dbReference>
<dbReference type="Proteomes" id="UP001187343">
    <property type="component" value="Unassembled WGS sequence"/>
</dbReference>
<dbReference type="AlphaFoldDB" id="A0AA88TAG0"/>